<dbReference type="AlphaFoldDB" id="A0A7Y8JRC6"/>
<protein>
    <submittedName>
        <fullName evidence="1">Uncharacterized protein</fullName>
    </submittedName>
</protein>
<dbReference type="EMBL" id="JACARG010000042">
    <property type="protein sequence ID" value="NWE15257.1"/>
    <property type="molecule type" value="Genomic_DNA"/>
</dbReference>
<dbReference type="Proteomes" id="UP000531950">
    <property type="component" value="Unassembled WGS sequence"/>
</dbReference>
<organism evidence="1 2">
    <name type="scientific">Pseudomonas yamanorum</name>
    <dbReference type="NCBI Taxonomy" id="515393"/>
    <lineage>
        <taxon>Bacteria</taxon>
        <taxon>Pseudomonadati</taxon>
        <taxon>Pseudomonadota</taxon>
        <taxon>Gammaproteobacteria</taxon>
        <taxon>Pseudomonadales</taxon>
        <taxon>Pseudomonadaceae</taxon>
        <taxon>Pseudomonas</taxon>
    </lineage>
</organism>
<evidence type="ECO:0000313" key="2">
    <source>
        <dbReference type="Proteomes" id="UP000531950"/>
    </source>
</evidence>
<evidence type="ECO:0000313" key="1">
    <source>
        <dbReference type="EMBL" id="NWE15257.1"/>
    </source>
</evidence>
<proteinExistence type="predicted"/>
<sequence length="156" mass="17519">MAGRLKERITLITDMETKKSLRNIIPTPTRIPMNMVQAMAPMGKRRGLIMISLPELNELLVAHNCLHAISIQLNVDGMAYDLSLSISASEKVGADVVSIRFIDISQFTSRDFGGGLTQLMHMNVSKLDSGFDRMRYQLSDLEDKKLSFYFSSFSLD</sequence>
<reference evidence="1 2" key="1">
    <citation type="submission" date="2020-04" db="EMBL/GenBank/DDBJ databases">
        <title>Molecular characterization of pseudomonads from Agaricus bisporus reveal novel blotch 2 pathogens in Western Europe.</title>
        <authorList>
            <person name="Taparia T."/>
            <person name="Krijger M."/>
            <person name="Haynes E."/>
            <person name="Elpinstone J.G."/>
            <person name="Noble R."/>
            <person name="Van Der Wolf J."/>
        </authorList>
    </citation>
    <scope>NUCLEOTIDE SEQUENCE [LARGE SCALE GENOMIC DNA]</scope>
    <source>
        <strain evidence="1 2">IPO3782</strain>
    </source>
</reference>
<gene>
    <name evidence="1" type="ORF">HX822_20135</name>
</gene>
<comment type="caution">
    <text evidence="1">The sequence shown here is derived from an EMBL/GenBank/DDBJ whole genome shotgun (WGS) entry which is preliminary data.</text>
</comment>
<name>A0A7Y8JRC6_9PSED</name>
<accession>A0A7Y8JRC6</accession>